<gene>
    <name evidence="3" type="ORF">HC031_21865</name>
</gene>
<feature type="transmembrane region" description="Helical" evidence="1">
    <location>
        <begin position="286"/>
        <end position="304"/>
    </location>
</feature>
<dbReference type="EMBL" id="JAATVY010000018">
    <property type="protein sequence ID" value="NJC72343.1"/>
    <property type="molecule type" value="Genomic_DNA"/>
</dbReference>
<feature type="transmembrane region" description="Helical" evidence="1">
    <location>
        <begin position="191"/>
        <end position="209"/>
    </location>
</feature>
<feature type="transmembrane region" description="Helical" evidence="1">
    <location>
        <begin position="128"/>
        <end position="146"/>
    </location>
</feature>
<evidence type="ECO:0000313" key="4">
    <source>
        <dbReference type="Proteomes" id="UP000722989"/>
    </source>
</evidence>
<dbReference type="Gene3D" id="3.30.70.270">
    <property type="match status" value="1"/>
</dbReference>
<proteinExistence type="predicted"/>
<feature type="transmembrane region" description="Helical" evidence="1">
    <location>
        <begin position="221"/>
        <end position="239"/>
    </location>
</feature>
<dbReference type="RefSeq" id="WP_167927257.1">
    <property type="nucleotide sequence ID" value="NZ_JAATVY010000018.1"/>
</dbReference>
<feature type="transmembrane region" description="Helical" evidence="1">
    <location>
        <begin position="260"/>
        <end position="280"/>
    </location>
</feature>
<dbReference type="InterPro" id="IPR000160">
    <property type="entry name" value="GGDEF_dom"/>
</dbReference>
<organism evidence="3 4">
    <name type="scientific">Planosporangium thailandense</name>
    <dbReference type="NCBI Taxonomy" id="765197"/>
    <lineage>
        <taxon>Bacteria</taxon>
        <taxon>Bacillati</taxon>
        <taxon>Actinomycetota</taxon>
        <taxon>Actinomycetes</taxon>
        <taxon>Micromonosporales</taxon>
        <taxon>Micromonosporaceae</taxon>
        <taxon>Planosporangium</taxon>
    </lineage>
</organism>
<accession>A0ABX0Y1W9</accession>
<keyword evidence="4" id="KW-1185">Reference proteome</keyword>
<name>A0ABX0Y1W9_9ACTN</name>
<evidence type="ECO:0000313" key="3">
    <source>
        <dbReference type="EMBL" id="NJC72343.1"/>
    </source>
</evidence>
<keyword evidence="1" id="KW-0472">Membrane</keyword>
<dbReference type="CDD" id="cd01949">
    <property type="entry name" value="GGDEF"/>
    <property type="match status" value="1"/>
</dbReference>
<dbReference type="Pfam" id="PF00990">
    <property type="entry name" value="GGDEF"/>
    <property type="match status" value="1"/>
</dbReference>
<dbReference type="Proteomes" id="UP000722989">
    <property type="component" value="Unassembled WGS sequence"/>
</dbReference>
<feature type="domain" description="GGDEF" evidence="2">
    <location>
        <begin position="354"/>
        <end position="417"/>
    </location>
</feature>
<dbReference type="PANTHER" id="PTHR45138">
    <property type="entry name" value="REGULATORY COMPONENTS OF SENSORY TRANSDUCTION SYSTEM"/>
    <property type="match status" value="1"/>
</dbReference>
<evidence type="ECO:0000259" key="2">
    <source>
        <dbReference type="PROSITE" id="PS50887"/>
    </source>
</evidence>
<dbReference type="InterPro" id="IPR043128">
    <property type="entry name" value="Rev_trsase/Diguanyl_cyclase"/>
</dbReference>
<dbReference type="PANTHER" id="PTHR45138:SF24">
    <property type="entry name" value="DIGUANYLATE CYCLASE DGCC-RELATED"/>
    <property type="match status" value="1"/>
</dbReference>
<feature type="transmembrane region" description="Helical" evidence="1">
    <location>
        <begin position="158"/>
        <end position="179"/>
    </location>
</feature>
<evidence type="ECO:0000256" key="1">
    <source>
        <dbReference type="SAM" id="Phobius"/>
    </source>
</evidence>
<reference evidence="3 4" key="1">
    <citation type="submission" date="2020-03" db="EMBL/GenBank/DDBJ databases">
        <title>WGS of the type strain of Planosporangium spp.</title>
        <authorList>
            <person name="Thawai C."/>
        </authorList>
    </citation>
    <scope>NUCLEOTIDE SEQUENCE [LARGE SCALE GENOMIC DNA]</scope>
    <source>
        <strain evidence="3 4">TBRC 5610</strain>
    </source>
</reference>
<dbReference type="SMART" id="SM00267">
    <property type="entry name" value="GGDEF"/>
    <property type="match status" value="1"/>
</dbReference>
<keyword evidence="1" id="KW-1133">Transmembrane helix</keyword>
<feature type="transmembrane region" description="Helical" evidence="1">
    <location>
        <begin position="32"/>
        <end position="51"/>
    </location>
</feature>
<feature type="transmembrane region" description="Helical" evidence="1">
    <location>
        <begin position="63"/>
        <end position="84"/>
    </location>
</feature>
<sequence length="417" mass="44765">MSLRSGWSAWSRWTVVGALAIGVFLLVPRPSLANAALNEGIGAATVVAILVGVRMHRPSRPALWYFLAAGQAALVIGDTLFDYYELVRHDTPYPSVADVFYLLQFPLTAVGLFVLIKGRTSGRDRAGLLDAAIISTGLGLLSWVFLMEPLATDSSQGIAARIISVAYPAGDVLLLAMLARVLTTPGARTPSYWLLAAAQGMTMFADVGFSVLNTATGYETGAFDATWLVAYLLLGASALHPSMRSLSEVAPDRAPRISRVRLMVLAGTSLFAPAILFWQGATHHRIDWLAVSAGSVALFLLVVARISGLVSRVQDQATQLAALAHNDGLTGVPNRRAWELELPRELAKARRGRTPVSVALLDIDHFKRYNDRFGHQAGDELLKAAVAAWGSQLRPGDLLARYGGEEFGVVLPGLTVE</sequence>
<dbReference type="NCBIfam" id="TIGR00254">
    <property type="entry name" value="GGDEF"/>
    <property type="match status" value="1"/>
</dbReference>
<protein>
    <submittedName>
        <fullName evidence="3">GGDEF domain-containing protein</fullName>
    </submittedName>
</protein>
<dbReference type="SUPFAM" id="SSF55073">
    <property type="entry name" value="Nucleotide cyclase"/>
    <property type="match status" value="1"/>
</dbReference>
<dbReference type="InterPro" id="IPR029787">
    <property type="entry name" value="Nucleotide_cyclase"/>
</dbReference>
<feature type="transmembrane region" description="Helical" evidence="1">
    <location>
        <begin position="99"/>
        <end position="116"/>
    </location>
</feature>
<feature type="non-terminal residue" evidence="3">
    <location>
        <position position="417"/>
    </location>
</feature>
<comment type="caution">
    <text evidence="3">The sequence shown here is derived from an EMBL/GenBank/DDBJ whole genome shotgun (WGS) entry which is preliminary data.</text>
</comment>
<feature type="transmembrane region" description="Helical" evidence="1">
    <location>
        <begin position="7"/>
        <end position="26"/>
    </location>
</feature>
<dbReference type="InterPro" id="IPR050469">
    <property type="entry name" value="Diguanylate_Cyclase"/>
</dbReference>
<dbReference type="PROSITE" id="PS50887">
    <property type="entry name" value="GGDEF"/>
    <property type="match status" value="1"/>
</dbReference>
<keyword evidence="1" id="KW-0812">Transmembrane</keyword>